<keyword evidence="4" id="KW-0249">Electron transport</keyword>
<evidence type="ECO:0000313" key="9">
    <source>
        <dbReference type="EMBL" id="ORA33191.1"/>
    </source>
</evidence>
<evidence type="ECO:0000256" key="1">
    <source>
        <dbReference type="ARBA" id="ARBA00001927"/>
    </source>
</evidence>
<evidence type="ECO:0000313" key="11">
    <source>
        <dbReference type="Proteomes" id="UP000467379"/>
    </source>
</evidence>
<evidence type="ECO:0000313" key="8">
    <source>
        <dbReference type="EMBL" id="BBZ15447.1"/>
    </source>
</evidence>
<dbReference type="PANTHER" id="PTHR36923">
    <property type="entry name" value="FERREDOXIN"/>
    <property type="match status" value="1"/>
</dbReference>
<dbReference type="GO" id="GO:0051538">
    <property type="term" value="F:3 iron, 4 sulfur cluster binding"/>
    <property type="evidence" value="ECO:0007669"/>
    <property type="project" value="UniProtKB-KW"/>
</dbReference>
<name>A0A7I7WF10_9MYCO</name>
<dbReference type="GO" id="GO:0046872">
    <property type="term" value="F:metal ion binding"/>
    <property type="evidence" value="ECO:0007669"/>
    <property type="project" value="UniProtKB-KW"/>
</dbReference>
<dbReference type="Proteomes" id="UP000467379">
    <property type="component" value="Plasmid pJCM12687"/>
</dbReference>
<evidence type="ECO:0000256" key="4">
    <source>
        <dbReference type="ARBA" id="ARBA00022982"/>
    </source>
</evidence>
<keyword evidence="5" id="KW-0408">Iron</keyword>
<keyword evidence="7" id="KW-0003">3Fe-4S</keyword>
<dbReference type="EMBL" id="MVHM01000020">
    <property type="protein sequence ID" value="ORA33191.1"/>
    <property type="molecule type" value="Genomic_DNA"/>
</dbReference>
<evidence type="ECO:0000256" key="7">
    <source>
        <dbReference type="ARBA" id="ARBA00023291"/>
    </source>
</evidence>
<gene>
    <name evidence="9" type="ORF">BST20_23370</name>
    <name evidence="8" type="ORF">MBRA_56420</name>
</gene>
<dbReference type="EMBL" id="AP022607">
    <property type="protein sequence ID" value="BBZ15447.1"/>
    <property type="molecule type" value="Genomic_DNA"/>
</dbReference>
<comment type="cofactor">
    <cofactor evidence="1">
        <name>[3Fe-4S] cluster</name>
        <dbReference type="ChEBI" id="CHEBI:21137"/>
    </cofactor>
</comment>
<organism evidence="9 10">
    <name type="scientific">Mycobacterium branderi</name>
    <dbReference type="NCBI Taxonomy" id="43348"/>
    <lineage>
        <taxon>Bacteria</taxon>
        <taxon>Bacillati</taxon>
        <taxon>Actinomycetota</taxon>
        <taxon>Actinomycetes</taxon>
        <taxon>Mycobacteriales</taxon>
        <taxon>Mycobacteriaceae</taxon>
        <taxon>Mycobacterium</taxon>
    </lineage>
</organism>
<proteinExistence type="predicted"/>
<dbReference type="PANTHER" id="PTHR36923:SF3">
    <property type="entry name" value="FERREDOXIN"/>
    <property type="match status" value="1"/>
</dbReference>
<keyword evidence="2" id="KW-0813">Transport</keyword>
<dbReference type="OrthoDB" id="3215519at2"/>
<reference evidence="8 11" key="2">
    <citation type="journal article" date="2019" name="Emerg. Microbes Infect.">
        <title>Comprehensive subspecies identification of 175 nontuberculous mycobacteria species based on 7547 genomic profiles.</title>
        <authorList>
            <person name="Matsumoto Y."/>
            <person name="Kinjo T."/>
            <person name="Motooka D."/>
            <person name="Nabeya D."/>
            <person name="Jung N."/>
            <person name="Uechi K."/>
            <person name="Horii T."/>
            <person name="Iida T."/>
            <person name="Fujita J."/>
            <person name="Nakamura S."/>
        </authorList>
    </citation>
    <scope>NUCLEOTIDE SEQUENCE [LARGE SCALE GENOMIC DNA]</scope>
    <source>
        <strain evidence="8 11">JCM 12687</strain>
        <plasmid evidence="8">pJCM12687</plasmid>
    </source>
</reference>
<dbReference type="AlphaFoldDB" id="A0A7I7WF10"/>
<dbReference type="Pfam" id="PF13459">
    <property type="entry name" value="Fer4_15"/>
    <property type="match status" value="1"/>
</dbReference>
<reference evidence="8" key="3">
    <citation type="submission" date="2020-02" db="EMBL/GenBank/DDBJ databases">
        <authorList>
            <person name="Matsumoto Y."/>
            <person name="Motooka D."/>
            <person name="Nakamura S."/>
        </authorList>
    </citation>
    <scope>NUCLEOTIDE SEQUENCE</scope>
    <source>
        <strain evidence="8">JCM 12687</strain>
        <plasmid evidence="8">pJCM12687</plasmid>
    </source>
</reference>
<reference evidence="9 10" key="1">
    <citation type="submission" date="2016-12" db="EMBL/GenBank/DDBJ databases">
        <title>The new phylogeny of genus Mycobacterium.</title>
        <authorList>
            <person name="Tortoli E."/>
            <person name="Trovato A."/>
            <person name="Cirillo D.M."/>
        </authorList>
    </citation>
    <scope>NUCLEOTIDE SEQUENCE [LARGE SCALE GENOMIC DNA]</scope>
    <source>
        <strain evidence="9 10">DSM 44624</strain>
    </source>
</reference>
<protein>
    <submittedName>
        <fullName evidence="8">Ferredoxin</fullName>
    </submittedName>
</protein>
<dbReference type="Proteomes" id="UP000192441">
    <property type="component" value="Unassembled WGS sequence"/>
</dbReference>
<sequence>MRITFDEKKCQGHAQCAANGPDFYPLDETGHCSLAEVTEVPAGLEAQAERGAAACPEFALSVTE</sequence>
<geneLocation type="plasmid" evidence="8 11">
    <name>pJCM12687</name>
</geneLocation>
<dbReference type="SUPFAM" id="SSF54862">
    <property type="entry name" value="4Fe-4S ferredoxins"/>
    <property type="match status" value="1"/>
</dbReference>
<evidence type="ECO:0000313" key="10">
    <source>
        <dbReference type="Proteomes" id="UP000192441"/>
    </source>
</evidence>
<keyword evidence="8" id="KW-0614">Plasmid</keyword>
<evidence type="ECO:0000256" key="3">
    <source>
        <dbReference type="ARBA" id="ARBA00022723"/>
    </source>
</evidence>
<dbReference type="InterPro" id="IPR051269">
    <property type="entry name" value="Fe-S_cluster_ET"/>
</dbReference>
<keyword evidence="6" id="KW-0411">Iron-sulfur</keyword>
<keyword evidence="11" id="KW-1185">Reference proteome</keyword>
<accession>A0A7I7WF10</accession>
<dbReference type="Gene3D" id="3.30.70.20">
    <property type="match status" value="1"/>
</dbReference>
<evidence type="ECO:0000256" key="5">
    <source>
        <dbReference type="ARBA" id="ARBA00023004"/>
    </source>
</evidence>
<evidence type="ECO:0000256" key="2">
    <source>
        <dbReference type="ARBA" id="ARBA00022448"/>
    </source>
</evidence>
<keyword evidence="3" id="KW-0479">Metal-binding</keyword>
<dbReference type="RefSeq" id="WP_083133787.1">
    <property type="nucleotide sequence ID" value="NZ_AP022607.1"/>
</dbReference>
<evidence type="ECO:0000256" key="6">
    <source>
        <dbReference type="ARBA" id="ARBA00023014"/>
    </source>
</evidence>